<reference evidence="10 11" key="1">
    <citation type="journal article" date="2018" name="Nat. Ecol. Evol.">
        <title>Shark genomes provide insights into elasmobranch evolution and the origin of vertebrates.</title>
        <authorList>
            <person name="Hara Y"/>
            <person name="Yamaguchi K"/>
            <person name="Onimaru K"/>
            <person name="Kadota M"/>
            <person name="Koyanagi M"/>
            <person name="Keeley SD"/>
            <person name="Tatsumi K"/>
            <person name="Tanaka K"/>
            <person name="Motone F"/>
            <person name="Kageyama Y"/>
            <person name="Nozu R"/>
            <person name="Adachi N"/>
            <person name="Nishimura O"/>
            <person name="Nakagawa R"/>
            <person name="Tanegashima C"/>
            <person name="Kiyatake I"/>
            <person name="Matsumoto R"/>
            <person name="Murakumo K"/>
            <person name="Nishida K"/>
            <person name="Terakita A"/>
            <person name="Kuratani S"/>
            <person name="Sato K"/>
            <person name="Hyodo S Kuraku.S."/>
        </authorList>
    </citation>
    <scope>NUCLEOTIDE SEQUENCE [LARGE SCALE GENOMIC DNA]</scope>
</reference>
<keyword evidence="11" id="KW-1185">Reference proteome</keyword>
<comment type="similarity">
    <text evidence="6 7">Belongs to the MPP10 family.</text>
</comment>
<feature type="region of interest" description="Disordered" evidence="9">
    <location>
        <begin position="109"/>
        <end position="161"/>
    </location>
</feature>
<evidence type="ECO:0000313" key="10">
    <source>
        <dbReference type="EMBL" id="GCC36249.1"/>
    </source>
</evidence>
<proteinExistence type="inferred from homology"/>
<protein>
    <recommendedName>
        <fullName evidence="7">U3 small nucleolar ribonucleoprotein protein MPP10</fullName>
    </recommendedName>
</protein>
<evidence type="ECO:0000256" key="6">
    <source>
        <dbReference type="ARBA" id="ARBA00029455"/>
    </source>
</evidence>
<dbReference type="EMBL" id="BEZZ01000802">
    <property type="protein sequence ID" value="GCC36249.1"/>
    <property type="molecule type" value="Genomic_DNA"/>
</dbReference>
<feature type="compositionally biased region" description="Basic residues" evidence="9">
    <location>
        <begin position="550"/>
        <end position="561"/>
    </location>
</feature>
<feature type="compositionally biased region" description="Basic and acidic residues" evidence="9">
    <location>
        <begin position="256"/>
        <end position="271"/>
    </location>
</feature>
<comment type="caution">
    <text evidence="10">The sequence shown here is derived from an EMBL/GenBank/DDBJ whole genome shotgun (WGS) entry which is preliminary data.</text>
</comment>
<keyword evidence="4 7" id="KW-0539">Nucleus</keyword>
<dbReference type="OMA" id="HFAEDFG"/>
<dbReference type="PANTHER" id="PTHR17039">
    <property type="entry name" value="U3 SMALL NUCLEOLAR RIBONUCLEOPROTEIN PROTEIN MPP10"/>
    <property type="match status" value="1"/>
</dbReference>
<dbReference type="GO" id="GO:0032040">
    <property type="term" value="C:small-subunit processome"/>
    <property type="evidence" value="ECO:0007669"/>
    <property type="project" value="TreeGrafter"/>
</dbReference>
<evidence type="ECO:0000256" key="8">
    <source>
        <dbReference type="SAM" id="Coils"/>
    </source>
</evidence>
<feature type="compositionally biased region" description="Acidic residues" evidence="9">
    <location>
        <begin position="272"/>
        <end position="291"/>
    </location>
</feature>
<dbReference type="GO" id="GO:0005732">
    <property type="term" value="C:sno(s)RNA-containing ribonucleoprotein complex"/>
    <property type="evidence" value="ECO:0007669"/>
    <property type="project" value="UniProtKB-UniRule"/>
</dbReference>
<feature type="compositionally biased region" description="Basic and acidic residues" evidence="9">
    <location>
        <begin position="109"/>
        <end position="151"/>
    </location>
</feature>
<evidence type="ECO:0000256" key="3">
    <source>
        <dbReference type="ARBA" id="ARBA00022552"/>
    </source>
</evidence>
<dbReference type="GO" id="GO:0034457">
    <property type="term" value="C:Mpp10 complex"/>
    <property type="evidence" value="ECO:0007669"/>
    <property type="project" value="UniProtKB-UniRule"/>
</dbReference>
<feature type="region of interest" description="Disordered" evidence="9">
    <location>
        <begin position="532"/>
        <end position="561"/>
    </location>
</feature>
<name>A0A401T0S4_CHIPU</name>
<dbReference type="Pfam" id="PF04006">
    <property type="entry name" value="Mpp10"/>
    <property type="match status" value="1"/>
</dbReference>
<keyword evidence="2 7" id="KW-0690">Ribosome biogenesis</keyword>
<evidence type="ECO:0000256" key="2">
    <source>
        <dbReference type="ARBA" id="ARBA00022517"/>
    </source>
</evidence>
<evidence type="ECO:0000256" key="9">
    <source>
        <dbReference type="SAM" id="MobiDB-lite"/>
    </source>
</evidence>
<evidence type="ECO:0000256" key="5">
    <source>
        <dbReference type="ARBA" id="ARBA00023274"/>
    </source>
</evidence>
<evidence type="ECO:0000256" key="7">
    <source>
        <dbReference type="PIRNR" id="PIRNR017300"/>
    </source>
</evidence>
<dbReference type="PANTHER" id="PTHR17039:SF0">
    <property type="entry name" value="U3 SMALL NUCLEOLAR RIBONUCLEOPROTEIN PROTEIN MPP10"/>
    <property type="match status" value="1"/>
</dbReference>
<dbReference type="PIRSF" id="PIRSF017300">
    <property type="entry name" value="snoRNP_Mpp10"/>
    <property type="match status" value="1"/>
</dbReference>
<evidence type="ECO:0000256" key="1">
    <source>
        <dbReference type="ARBA" id="ARBA00004604"/>
    </source>
</evidence>
<dbReference type="GO" id="GO:0006364">
    <property type="term" value="P:rRNA processing"/>
    <property type="evidence" value="ECO:0007669"/>
    <property type="project" value="UniProtKB-KW"/>
</dbReference>
<dbReference type="OrthoDB" id="445326at2759"/>
<keyword evidence="3 7" id="KW-0698">rRNA processing</keyword>
<dbReference type="STRING" id="137246.A0A401T0S4"/>
<comment type="subcellular location">
    <subcellularLocation>
        <location evidence="1 7">Nucleus</location>
        <location evidence="1 7">Nucleolus</location>
    </subcellularLocation>
</comment>
<dbReference type="Proteomes" id="UP000287033">
    <property type="component" value="Unassembled WGS sequence"/>
</dbReference>
<evidence type="ECO:0000313" key="11">
    <source>
        <dbReference type="Proteomes" id="UP000287033"/>
    </source>
</evidence>
<keyword evidence="8" id="KW-0175">Coiled coil</keyword>
<feature type="region of interest" description="Disordered" evidence="9">
    <location>
        <begin position="222"/>
        <end position="334"/>
    </location>
</feature>
<evidence type="ECO:0000256" key="4">
    <source>
        <dbReference type="ARBA" id="ARBA00023242"/>
    </source>
</evidence>
<sequence>MERVLRAVCEGEIVDLTLSLSSPSVQDGLASDLTLLTKELYDLQKAQEAGLPAGSPLKELIVEQFDEEQIWQEIELQNNSVLNYFKDTVAFLQQAAIIRLIETENAELDNPKEKFENEFTKQDETTKGNDGKQGELKKQTIKRKDFEKGSETENLSDEDSELNFDIDEVEKKTKVQGKSSRFTDSSEIDDKFFRLAEMENFLEKFEKEEAMQKDDDEIHYFEDIPSEDEELVPKIKTKRKSSRNLQYKDFFDPVEDEKPMVKDNDEKKESVDAEEFEPEEETDENQEEMAELECAQEAKGANQKVRFNLPDDSDGKKLASVTGGNKPEETKSTFEKRQEKLNAQIQQLEMSALEQKPWQLLGEVNAQKRPENSLLEEDLQFDHAVRKAPVITEETTLKLEDIIIQRIKDQAWDDVIRKEKPKEEAFEYKKRLTLDHEKSKLSLAEVYEQEYLKQTQQISEVEENVQHAEIQRLMDSLFLKLDALSNFHFTPKPPMPEVKVVSNLPSICLEEVAPVNVSDATLLAPEEIKEKGRAGEIQGATEKTATDKKRERRKKKKLKRLRLKEKEARQKVVEKLNVKLSNKQVKEKNAEKLRKLTWEGKATLLKVSTVMG</sequence>
<keyword evidence="5 7" id="KW-0687">Ribonucleoprotein</keyword>
<accession>A0A401T0S4</accession>
<gene>
    <name evidence="10" type="ORF">chiPu_0014742</name>
</gene>
<comment type="function">
    <text evidence="7">Component of the 60-80S U3 small nucleolar ribonucleoprotein (U3 snoRNP). Required for the early cleavages during pre-18S ribosomal RNA processing.</text>
</comment>
<organism evidence="10 11">
    <name type="scientific">Chiloscyllium punctatum</name>
    <name type="common">Brownbanded bambooshark</name>
    <name type="synonym">Hemiscyllium punctatum</name>
    <dbReference type="NCBI Taxonomy" id="137246"/>
    <lineage>
        <taxon>Eukaryota</taxon>
        <taxon>Metazoa</taxon>
        <taxon>Chordata</taxon>
        <taxon>Craniata</taxon>
        <taxon>Vertebrata</taxon>
        <taxon>Chondrichthyes</taxon>
        <taxon>Elasmobranchii</taxon>
        <taxon>Galeomorphii</taxon>
        <taxon>Galeoidea</taxon>
        <taxon>Orectolobiformes</taxon>
        <taxon>Hemiscylliidae</taxon>
        <taxon>Chiloscyllium</taxon>
    </lineage>
</organism>
<feature type="coiled-coil region" evidence="8">
    <location>
        <begin position="444"/>
        <end position="471"/>
    </location>
</feature>
<dbReference type="AlphaFoldDB" id="A0A401T0S4"/>
<dbReference type="InterPro" id="IPR012173">
    <property type="entry name" value="Mpp10"/>
</dbReference>